<feature type="compositionally biased region" description="Basic and acidic residues" evidence="1">
    <location>
        <begin position="107"/>
        <end position="120"/>
    </location>
</feature>
<feature type="non-terminal residue" evidence="2">
    <location>
        <position position="285"/>
    </location>
</feature>
<reference evidence="2" key="1">
    <citation type="submission" date="2022-12" db="EMBL/GenBank/DDBJ databases">
        <title>Draft genome assemblies for two species of Escallonia (Escalloniales).</title>
        <authorList>
            <person name="Chanderbali A."/>
            <person name="Dervinis C."/>
            <person name="Anghel I."/>
            <person name="Soltis D."/>
            <person name="Soltis P."/>
            <person name="Zapata F."/>
        </authorList>
    </citation>
    <scope>NUCLEOTIDE SEQUENCE</scope>
    <source>
        <strain evidence="2">UCBG92.1500</strain>
        <tissue evidence="2">Leaf</tissue>
    </source>
</reference>
<gene>
    <name evidence="2" type="ORF">RJ640_001293</name>
</gene>
<keyword evidence="3" id="KW-1185">Reference proteome</keyword>
<feature type="region of interest" description="Disordered" evidence="1">
    <location>
        <begin position="92"/>
        <end position="141"/>
    </location>
</feature>
<accession>A0AA88UHJ3</accession>
<protein>
    <submittedName>
        <fullName evidence="2">Uncharacterized protein</fullName>
    </submittedName>
</protein>
<organism evidence="2 3">
    <name type="scientific">Escallonia rubra</name>
    <dbReference type="NCBI Taxonomy" id="112253"/>
    <lineage>
        <taxon>Eukaryota</taxon>
        <taxon>Viridiplantae</taxon>
        <taxon>Streptophyta</taxon>
        <taxon>Embryophyta</taxon>
        <taxon>Tracheophyta</taxon>
        <taxon>Spermatophyta</taxon>
        <taxon>Magnoliopsida</taxon>
        <taxon>eudicotyledons</taxon>
        <taxon>Gunneridae</taxon>
        <taxon>Pentapetalae</taxon>
        <taxon>asterids</taxon>
        <taxon>campanulids</taxon>
        <taxon>Escalloniales</taxon>
        <taxon>Escalloniaceae</taxon>
        <taxon>Escallonia</taxon>
    </lineage>
</organism>
<evidence type="ECO:0000313" key="2">
    <source>
        <dbReference type="EMBL" id="KAK2982573.1"/>
    </source>
</evidence>
<dbReference type="AlphaFoldDB" id="A0AA88UHJ3"/>
<name>A0AA88UHJ3_9ASTE</name>
<evidence type="ECO:0000256" key="1">
    <source>
        <dbReference type="SAM" id="MobiDB-lite"/>
    </source>
</evidence>
<evidence type="ECO:0000313" key="3">
    <source>
        <dbReference type="Proteomes" id="UP001187471"/>
    </source>
</evidence>
<proteinExistence type="predicted"/>
<feature type="compositionally biased region" description="Low complexity" evidence="1">
    <location>
        <begin position="121"/>
        <end position="136"/>
    </location>
</feature>
<dbReference type="Proteomes" id="UP001187471">
    <property type="component" value="Unassembled WGS sequence"/>
</dbReference>
<sequence>VLCQPTDRNSQLSQNDMEVSLDKNFTSRGPFVYGFIDLFVGSGESWRWGLAMEERGGIDPTKQPNTIDRSRNVHEILEKKIDQNVKLLVTQDMKQSSVPKPTAKLQIVEEKSEDENRNADSSRSLSAESAGSISVSEDSFLEEDLGETDDYDLGSEHPESMSSASVISDHMSQTMEKDLVLAHLLRIACTPKGPLADALPEITSELYNLGIFSERVRDLATKPSSLFDRTFDHVFREHMVSTKISQFWKTASDFGGQNSSSSQSSRYLNDFEELQPLGKRRCVPS</sequence>
<dbReference type="EMBL" id="JAVXUO010001411">
    <property type="protein sequence ID" value="KAK2982573.1"/>
    <property type="molecule type" value="Genomic_DNA"/>
</dbReference>
<comment type="caution">
    <text evidence="2">The sequence shown here is derived from an EMBL/GenBank/DDBJ whole genome shotgun (WGS) entry which is preliminary data.</text>
</comment>